<dbReference type="InterPro" id="IPR016098">
    <property type="entry name" value="CAP/MinC_C"/>
</dbReference>
<dbReference type="EMBL" id="DVOF01000162">
    <property type="protein sequence ID" value="HIV03023.1"/>
    <property type="molecule type" value="Genomic_DNA"/>
</dbReference>
<dbReference type="InterPro" id="IPR005526">
    <property type="entry name" value="Septum_form_inhib_MinC_C"/>
</dbReference>
<feature type="domain" description="Septum formation inhibitor MinC C-terminal" evidence="6">
    <location>
        <begin position="102"/>
        <end position="200"/>
    </location>
</feature>
<dbReference type="Gene3D" id="2.160.20.70">
    <property type="match status" value="1"/>
</dbReference>
<dbReference type="NCBIfam" id="TIGR01222">
    <property type="entry name" value="minC"/>
    <property type="match status" value="1"/>
</dbReference>
<name>A0A9D1SZS2_9FIRM</name>
<proteinExistence type="inferred from homology"/>
<evidence type="ECO:0000313" key="7">
    <source>
        <dbReference type="EMBL" id="HIV03023.1"/>
    </source>
</evidence>
<sequence length="209" mass="22864">MATNEAVRLKGIKDGIMVIVSEADFSTVLRETLQKIGEVIDFFSSGSGRILFTGHNIGGVNRIMLEQELKKLVPEHVKIEYEGEDNAFFSRFMPTDDKSRFHHGTLRSGQCLKSLGNLVVVGDVNPGAELIAAGNIVVMGILRGIVHAGCNGDRDAIVAAACMAPTQIRIADIITRPPDEEVGTEWRPEIAYVHEGNIYIDGYLSKKIK</sequence>
<evidence type="ECO:0000313" key="8">
    <source>
        <dbReference type="Proteomes" id="UP000886743"/>
    </source>
</evidence>
<reference evidence="7" key="2">
    <citation type="journal article" date="2021" name="PeerJ">
        <title>Extensive microbial diversity within the chicken gut microbiome revealed by metagenomics and culture.</title>
        <authorList>
            <person name="Gilroy R."/>
            <person name="Ravi A."/>
            <person name="Getino M."/>
            <person name="Pursley I."/>
            <person name="Horton D.L."/>
            <person name="Alikhan N.F."/>
            <person name="Baker D."/>
            <person name="Gharbi K."/>
            <person name="Hall N."/>
            <person name="Watson M."/>
            <person name="Adriaenssens E.M."/>
            <person name="Foster-Nyarko E."/>
            <person name="Jarju S."/>
            <person name="Secka A."/>
            <person name="Antonio M."/>
            <person name="Oren A."/>
            <person name="Chaudhuri R.R."/>
            <person name="La Ragione R."/>
            <person name="Hildebrand F."/>
            <person name="Pallen M.J."/>
        </authorList>
    </citation>
    <scope>NUCLEOTIDE SEQUENCE</scope>
    <source>
        <strain evidence="7">4920</strain>
    </source>
</reference>
<reference evidence="7" key="1">
    <citation type="submission" date="2020-10" db="EMBL/GenBank/DDBJ databases">
        <authorList>
            <person name="Gilroy R."/>
        </authorList>
    </citation>
    <scope>NUCLEOTIDE SEQUENCE</scope>
    <source>
        <strain evidence="7">4920</strain>
    </source>
</reference>
<evidence type="ECO:0000256" key="4">
    <source>
        <dbReference type="ARBA" id="ARBA00046874"/>
    </source>
</evidence>
<dbReference type="Pfam" id="PF03775">
    <property type="entry name" value="MinC_C"/>
    <property type="match status" value="1"/>
</dbReference>
<dbReference type="PANTHER" id="PTHR34108:SF1">
    <property type="entry name" value="SEPTUM SITE-DETERMINING PROTEIN MINC"/>
    <property type="match status" value="1"/>
</dbReference>
<gene>
    <name evidence="5 7" type="primary">minC</name>
    <name evidence="7" type="ORF">IAC74_05560</name>
</gene>
<evidence type="ECO:0000256" key="3">
    <source>
        <dbReference type="ARBA" id="ARBA00023306"/>
    </source>
</evidence>
<dbReference type="InterPro" id="IPR013033">
    <property type="entry name" value="MinC"/>
</dbReference>
<comment type="subunit">
    <text evidence="4 5">Interacts with MinD and FtsZ.</text>
</comment>
<keyword evidence="3 5" id="KW-0131">Cell cycle</keyword>
<dbReference type="GO" id="GO:0000902">
    <property type="term" value="P:cell morphogenesis"/>
    <property type="evidence" value="ECO:0007669"/>
    <property type="project" value="InterPro"/>
</dbReference>
<dbReference type="PANTHER" id="PTHR34108">
    <property type="entry name" value="SEPTUM SITE-DETERMINING PROTEIN MINC"/>
    <property type="match status" value="1"/>
</dbReference>
<comment type="caution">
    <text evidence="7">The sequence shown here is derived from an EMBL/GenBank/DDBJ whole genome shotgun (WGS) entry which is preliminary data.</text>
</comment>
<organism evidence="7 8">
    <name type="scientific">Candidatus Aphodoplasma excrementigallinarum</name>
    <dbReference type="NCBI Taxonomy" id="2840673"/>
    <lineage>
        <taxon>Bacteria</taxon>
        <taxon>Bacillati</taxon>
        <taxon>Bacillota</taxon>
        <taxon>Clostridia</taxon>
        <taxon>Eubacteriales</taxon>
        <taxon>Candidatus Aphodoplasma</taxon>
    </lineage>
</organism>
<keyword evidence="2 5" id="KW-0717">Septation</keyword>
<comment type="similarity">
    <text evidence="5">Belongs to the MinC family.</text>
</comment>
<dbReference type="HAMAP" id="MF_00267">
    <property type="entry name" value="MinC"/>
    <property type="match status" value="1"/>
</dbReference>
<evidence type="ECO:0000256" key="2">
    <source>
        <dbReference type="ARBA" id="ARBA00023210"/>
    </source>
</evidence>
<evidence type="ECO:0000256" key="1">
    <source>
        <dbReference type="ARBA" id="ARBA00022618"/>
    </source>
</evidence>
<accession>A0A9D1SZS2</accession>
<protein>
    <recommendedName>
        <fullName evidence="5">Probable septum site-determining protein MinC</fullName>
    </recommendedName>
</protein>
<dbReference type="SUPFAM" id="SSF63848">
    <property type="entry name" value="Cell-division inhibitor MinC, C-terminal domain"/>
    <property type="match status" value="1"/>
</dbReference>
<keyword evidence="1 5" id="KW-0132">Cell division</keyword>
<dbReference type="AlphaFoldDB" id="A0A9D1SZS2"/>
<evidence type="ECO:0000256" key="5">
    <source>
        <dbReference type="HAMAP-Rule" id="MF_00267"/>
    </source>
</evidence>
<evidence type="ECO:0000259" key="6">
    <source>
        <dbReference type="Pfam" id="PF03775"/>
    </source>
</evidence>
<dbReference type="Proteomes" id="UP000886743">
    <property type="component" value="Unassembled WGS sequence"/>
</dbReference>
<dbReference type="GO" id="GO:0000917">
    <property type="term" value="P:division septum assembly"/>
    <property type="evidence" value="ECO:0007669"/>
    <property type="project" value="UniProtKB-KW"/>
</dbReference>
<dbReference type="GO" id="GO:1901891">
    <property type="term" value="P:regulation of cell septum assembly"/>
    <property type="evidence" value="ECO:0007669"/>
    <property type="project" value="InterPro"/>
</dbReference>
<dbReference type="InterPro" id="IPR036145">
    <property type="entry name" value="MinC_C_sf"/>
</dbReference>
<comment type="function">
    <text evidence="5">Cell division inhibitor that blocks the formation of polar Z ring septums. Rapidly oscillates between the poles of the cell to destabilize FtsZ filaments that have formed before they mature into polar Z rings. Prevents FtsZ polymerization.</text>
</comment>